<keyword evidence="7 8" id="KW-0472">Membrane</keyword>
<dbReference type="Proteomes" id="UP000542776">
    <property type="component" value="Unassembled WGS sequence"/>
</dbReference>
<feature type="transmembrane region" description="Helical" evidence="8">
    <location>
        <begin position="187"/>
        <end position="207"/>
    </location>
</feature>
<dbReference type="InterPro" id="IPR000515">
    <property type="entry name" value="MetI-like"/>
</dbReference>
<organism evidence="10 11">
    <name type="scientific">Aureimonas pseudogalii</name>
    <dbReference type="NCBI Taxonomy" id="1744844"/>
    <lineage>
        <taxon>Bacteria</taxon>
        <taxon>Pseudomonadati</taxon>
        <taxon>Pseudomonadota</taxon>
        <taxon>Alphaproteobacteria</taxon>
        <taxon>Hyphomicrobiales</taxon>
        <taxon>Aurantimonadaceae</taxon>
        <taxon>Aureimonas</taxon>
    </lineage>
</organism>
<dbReference type="PRINTS" id="PR00173">
    <property type="entry name" value="EDTRNSPORT"/>
</dbReference>
<dbReference type="InterPro" id="IPR051322">
    <property type="entry name" value="AA_ABC_Transporter_Permease"/>
</dbReference>
<dbReference type="GO" id="GO:0048473">
    <property type="term" value="P:D-methionine transmembrane transport"/>
    <property type="evidence" value="ECO:0007669"/>
    <property type="project" value="TreeGrafter"/>
</dbReference>
<dbReference type="FunFam" id="1.10.3720.10:FF:000002">
    <property type="entry name" value="D-methionine ABC transporter permease MetI"/>
    <property type="match status" value="1"/>
</dbReference>
<feature type="transmembrane region" description="Helical" evidence="8">
    <location>
        <begin position="145"/>
        <end position="167"/>
    </location>
</feature>
<keyword evidence="6 8" id="KW-1133">Transmembrane helix</keyword>
<evidence type="ECO:0000256" key="4">
    <source>
        <dbReference type="ARBA" id="ARBA00022475"/>
    </source>
</evidence>
<evidence type="ECO:0000256" key="2">
    <source>
        <dbReference type="ARBA" id="ARBA00007069"/>
    </source>
</evidence>
<dbReference type="Gene3D" id="1.10.3720.10">
    <property type="entry name" value="MetI-like"/>
    <property type="match status" value="1"/>
</dbReference>
<dbReference type="PROSITE" id="PS50928">
    <property type="entry name" value="ABC_TM1"/>
    <property type="match status" value="1"/>
</dbReference>
<keyword evidence="3 8" id="KW-0813">Transport</keyword>
<dbReference type="PANTHER" id="PTHR30450:SF1">
    <property type="entry name" value="D-METHIONINE TRANSPORT SYSTEM PERMEASE PROTEIN METI-RELATED"/>
    <property type="match status" value="1"/>
</dbReference>
<comment type="similarity">
    <text evidence="2">Belongs to the binding-protein-dependent transport system permease family. CysTW subfamily.</text>
</comment>
<dbReference type="GO" id="GO:0005886">
    <property type="term" value="C:plasma membrane"/>
    <property type="evidence" value="ECO:0007669"/>
    <property type="project" value="UniProtKB-SubCell"/>
</dbReference>
<dbReference type="AlphaFoldDB" id="A0A7W6H4M2"/>
<keyword evidence="5 8" id="KW-0812">Transmembrane</keyword>
<feature type="transmembrane region" description="Helical" evidence="8">
    <location>
        <begin position="53"/>
        <end position="76"/>
    </location>
</feature>
<dbReference type="SUPFAM" id="SSF161098">
    <property type="entry name" value="MetI-like"/>
    <property type="match status" value="1"/>
</dbReference>
<evidence type="ECO:0000256" key="6">
    <source>
        <dbReference type="ARBA" id="ARBA00022989"/>
    </source>
</evidence>
<feature type="transmembrane region" description="Helical" evidence="8">
    <location>
        <begin position="17"/>
        <end position="41"/>
    </location>
</feature>
<dbReference type="InterPro" id="IPR035906">
    <property type="entry name" value="MetI-like_sf"/>
</dbReference>
<evidence type="ECO:0000313" key="10">
    <source>
        <dbReference type="EMBL" id="MBB3998538.1"/>
    </source>
</evidence>
<dbReference type="Pfam" id="PF00528">
    <property type="entry name" value="BPD_transp_1"/>
    <property type="match status" value="1"/>
</dbReference>
<reference evidence="10 11" key="1">
    <citation type="submission" date="2020-08" db="EMBL/GenBank/DDBJ databases">
        <title>Genomic Encyclopedia of Type Strains, Phase IV (KMG-IV): sequencing the most valuable type-strain genomes for metagenomic binning, comparative biology and taxonomic classification.</title>
        <authorList>
            <person name="Goeker M."/>
        </authorList>
    </citation>
    <scope>NUCLEOTIDE SEQUENCE [LARGE SCALE GENOMIC DNA]</scope>
    <source>
        <strain evidence="10 11">DSM 102238</strain>
    </source>
</reference>
<evidence type="ECO:0000256" key="1">
    <source>
        <dbReference type="ARBA" id="ARBA00004651"/>
    </source>
</evidence>
<feature type="transmembrane region" description="Helical" evidence="8">
    <location>
        <begin position="82"/>
        <end position="105"/>
    </location>
</feature>
<dbReference type="PANTHER" id="PTHR30450">
    <property type="entry name" value="ABC TRANSPORTER PERMEASE"/>
    <property type="match status" value="1"/>
</dbReference>
<evidence type="ECO:0000256" key="7">
    <source>
        <dbReference type="ARBA" id="ARBA00023136"/>
    </source>
</evidence>
<gene>
    <name evidence="10" type="ORF">GGR04_002379</name>
</gene>
<accession>A0A7W6H4M2</accession>
<dbReference type="NCBIfam" id="NF008049">
    <property type="entry name" value="PRK10782.1"/>
    <property type="match status" value="1"/>
</dbReference>
<comment type="subcellular location">
    <subcellularLocation>
        <location evidence="1 8">Cell membrane</location>
        <topology evidence="1 8">Multi-pass membrane protein</topology>
    </subcellularLocation>
</comment>
<keyword evidence="4" id="KW-1003">Cell membrane</keyword>
<keyword evidence="11" id="KW-1185">Reference proteome</keyword>
<dbReference type="RefSeq" id="WP_183200076.1">
    <property type="nucleotide sequence ID" value="NZ_JACIEK010000005.1"/>
</dbReference>
<comment type="caution">
    <text evidence="10">The sequence shown here is derived from an EMBL/GenBank/DDBJ whole genome shotgun (WGS) entry which is preliminary data.</text>
</comment>
<proteinExistence type="inferred from homology"/>
<feature type="domain" description="ABC transmembrane type-1" evidence="9">
    <location>
        <begin position="13"/>
        <end position="205"/>
    </location>
</feature>
<evidence type="ECO:0000256" key="3">
    <source>
        <dbReference type="ARBA" id="ARBA00022448"/>
    </source>
</evidence>
<evidence type="ECO:0000256" key="8">
    <source>
        <dbReference type="RuleBase" id="RU363032"/>
    </source>
</evidence>
<evidence type="ECO:0000313" key="11">
    <source>
        <dbReference type="Proteomes" id="UP000542776"/>
    </source>
</evidence>
<protein>
    <submittedName>
        <fullName evidence="10">D-methionine transport system permease protein</fullName>
    </submittedName>
</protein>
<evidence type="ECO:0000256" key="5">
    <source>
        <dbReference type="ARBA" id="ARBA00022692"/>
    </source>
</evidence>
<sequence>MSPQLVDLLVRSTWETILMTAASGLAALVVGLPIGLALVLTDRGAILEAPWTNRVLGALVNAFRSVPFIILLVALIPFTRLVVGTSIGTLAAIVPLSVAAIPYYARIAEVSLREVDPQLVEAARAMGATRPTIVREVLLSEALPSLVSGFVVTLVTLIGATAVAGAIGAGGLGDLAIRYGYQRFETSVMVAVVAVLIALVCLLQWGGDRLVARLDHRKG</sequence>
<dbReference type="EMBL" id="JACIEK010000005">
    <property type="protein sequence ID" value="MBB3998538.1"/>
    <property type="molecule type" value="Genomic_DNA"/>
</dbReference>
<name>A0A7W6H4M2_9HYPH</name>
<dbReference type="CDD" id="cd06261">
    <property type="entry name" value="TM_PBP2"/>
    <property type="match status" value="1"/>
</dbReference>
<evidence type="ECO:0000259" key="9">
    <source>
        <dbReference type="PROSITE" id="PS50928"/>
    </source>
</evidence>